<organism evidence="1 2">
    <name type="scientific">Melastoma candidum</name>
    <dbReference type="NCBI Taxonomy" id="119954"/>
    <lineage>
        <taxon>Eukaryota</taxon>
        <taxon>Viridiplantae</taxon>
        <taxon>Streptophyta</taxon>
        <taxon>Embryophyta</taxon>
        <taxon>Tracheophyta</taxon>
        <taxon>Spermatophyta</taxon>
        <taxon>Magnoliopsida</taxon>
        <taxon>eudicotyledons</taxon>
        <taxon>Gunneridae</taxon>
        <taxon>Pentapetalae</taxon>
        <taxon>rosids</taxon>
        <taxon>malvids</taxon>
        <taxon>Myrtales</taxon>
        <taxon>Melastomataceae</taxon>
        <taxon>Melastomatoideae</taxon>
        <taxon>Melastomateae</taxon>
        <taxon>Melastoma</taxon>
    </lineage>
</organism>
<dbReference type="EMBL" id="CM042890">
    <property type="protein sequence ID" value="KAI4311671.1"/>
    <property type="molecule type" value="Genomic_DNA"/>
</dbReference>
<proteinExistence type="predicted"/>
<accession>A0ACB9LJW6</accession>
<keyword evidence="2" id="KW-1185">Reference proteome</keyword>
<dbReference type="Proteomes" id="UP001057402">
    <property type="component" value="Chromosome 11"/>
</dbReference>
<reference evidence="2" key="1">
    <citation type="journal article" date="2023" name="Front. Plant Sci.">
        <title>Chromosomal-level genome assembly of Melastoma candidum provides insights into trichome evolution.</title>
        <authorList>
            <person name="Zhong Y."/>
            <person name="Wu W."/>
            <person name="Sun C."/>
            <person name="Zou P."/>
            <person name="Liu Y."/>
            <person name="Dai S."/>
            <person name="Zhou R."/>
        </authorList>
    </citation>
    <scope>NUCLEOTIDE SEQUENCE [LARGE SCALE GENOMIC DNA]</scope>
</reference>
<sequence>MLYPSISPGEMSPSRLYLPIQLIDNSITNLLTLHCCCLAACPLLASDGSILLLHPFCTITIGGTGHTKCAVNPLIMNVGLPKLQEYEVIFPALKASAVMGYLPPEYITTGRFAEKSDIYAVGVVVLQILSGKRRLPRSMRSSVESGIHGSFIDGVLKGRLDEAETSRLGKISFGLYQRVAG</sequence>
<protein>
    <submittedName>
        <fullName evidence="1">Uncharacterized protein</fullName>
    </submittedName>
</protein>
<name>A0ACB9LJW6_9MYRT</name>
<evidence type="ECO:0000313" key="1">
    <source>
        <dbReference type="EMBL" id="KAI4311671.1"/>
    </source>
</evidence>
<evidence type="ECO:0000313" key="2">
    <source>
        <dbReference type="Proteomes" id="UP001057402"/>
    </source>
</evidence>
<comment type="caution">
    <text evidence="1">The sequence shown here is derived from an EMBL/GenBank/DDBJ whole genome shotgun (WGS) entry which is preliminary data.</text>
</comment>
<gene>
    <name evidence="1" type="ORF">MLD38_036549</name>
</gene>